<sequence>MVLLPPLLATGVGGALPGLLAGAVTFGLTLAYLSLATELALFFLFHPLTLSPSLLPVSPAAACISAAAGSPEVLEIVSAPVASKVGSRRLEETERDLHARALAASLASPPPAGGLFGDLERGALLGALGGKLSAKIASDPTLSVPALRSLLAAAAAVSSLLSSAPPRSTTVGPGCVLHASRCVRGAAAVLRASVERSGRHNVLVAQVPVLVRVCADLRAAVFAHALGRGGGGEDPGRAVVTRCPHLAGLVVAADACVREVAGALLDDYGGEGKGGLGNIVQLPGKDMRYVEAVMGE</sequence>
<dbReference type="Proteomes" id="UP001165060">
    <property type="component" value="Unassembled WGS sequence"/>
</dbReference>
<keyword evidence="1" id="KW-0472">Membrane</keyword>
<evidence type="ECO:0000313" key="2">
    <source>
        <dbReference type="EMBL" id="GMI21170.1"/>
    </source>
</evidence>
<accession>A0ABQ6M7P4</accession>
<keyword evidence="1" id="KW-0812">Transmembrane</keyword>
<comment type="caution">
    <text evidence="2">The sequence shown here is derived from an EMBL/GenBank/DDBJ whole genome shotgun (WGS) entry which is preliminary data.</text>
</comment>
<evidence type="ECO:0000256" key="1">
    <source>
        <dbReference type="SAM" id="Phobius"/>
    </source>
</evidence>
<keyword evidence="3" id="KW-1185">Reference proteome</keyword>
<protein>
    <submittedName>
        <fullName evidence="2">Uncharacterized protein</fullName>
    </submittedName>
</protein>
<proteinExistence type="predicted"/>
<feature type="transmembrane region" description="Helical" evidence="1">
    <location>
        <begin position="20"/>
        <end position="45"/>
    </location>
</feature>
<reference evidence="2 3" key="1">
    <citation type="journal article" date="2023" name="Commun. Biol.">
        <title>Genome analysis of Parmales, the sister group of diatoms, reveals the evolutionary specialization of diatoms from phago-mixotrophs to photoautotrophs.</title>
        <authorList>
            <person name="Ban H."/>
            <person name="Sato S."/>
            <person name="Yoshikawa S."/>
            <person name="Yamada K."/>
            <person name="Nakamura Y."/>
            <person name="Ichinomiya M."/>
            <person name="Sato N."/>
            <person name="Blanc-Mathieu R."/>
            <person name="Endo H."/>
            <person name="Kuwata A."/>
            <person name="Ogata H."/>
        </authorList>
    </citation>
    <scope>NUCLEOTIDE SEQUENCE [LARGE SCALE GENOMIC DNA]</scope>
</reference>
<keyword evidence="1" id="KW-1133">Transmembrane helix</keyword>
<dbReference type="EMBL" id="BRYB01000039">
    <property type="protein sequence ID" value="GMI21170.1"/>
    <property type="molecule type" value="Genomic_DNA"/>
</dbReference>
<name>A0ABQ6M7P4_9STRA</name>
<organism evidence="2 3">
    <name type="scientific">Tetraparma gracilis</name>
    <dbReference type="NCBI Taxonomy" id="2962635"/>
    <lineage>
        <taxon>Eukaryota</taxon>
        <taxon>Sar</taxon>
        <taxon>Stramenopiles</taxon>
        <taxon>Ochrophyta</taxon>
        <taxon>Bolidophyceae</taxon>
        <taxon>Parmales</taxon>
        <taxon>Triparmaceae</taxon>
        <taxon>Tetraparma</taxon>
    </lineage>
</organism>
<evidence type="ECO:0000313" key="3">
    <source>
        <dbReference type="Proteomes" id="UP001165060"/>
    </source>
</evidence>
<gene>
    <name evidence="2" type="ORF">TeGR_g692</name>
</gene>